<dbReference type="Gene3D" id="1.10.287.950">
    <property type="entry name" value="Methyl-accepting chemotaxis protein"/>
    <property type="match status" value="1"/>
</dbReference>
<dbReference type="PROSITE" id="PS50885">
    <property type="entry name" value="HAMP"/>
    <property type="match status" value="2"/>
</dbReference>
<dbReference type="SMART" id="SM00304">
    <property type="entry name" value="HAMP"/>
    <property type="match status" value="2"/>
</dbReference>
<dbReference type="InterPro" id="IPR004090">
    <property type="entry name" value="Chemotax_Me-accpt_rcpt"/>
</dbReference>
<dbReference type="EMBL" id="JAFMPY010000009">
    <property type="protein sequence ID" value="MBO0904044.1"/>
    <property type="molecule type" value="Genomic_DNA"/>
</dbReference>
<evidence type="ECO:0000256" key="1">
    <source>
        <dbReference type="ARBA" id="ARBA00022500"/>
    </source>
</evidence>
<keyword evidence="9" id="KW-1185">Reference proteome</keyword>
<dbReference type="PANTHER" id="PTHR43531:SF11">
    <property type="entry name" value="METHYL-ACCEPTING CHEMOTAXIS PROTEIN 3"/>
    <property type="match status" value="1"/>
</dbReference>
<proteinExistence type="inferred from homology"/>
<keyword evidence="4" id="KW-0175">Coiled coil</keyword>
<dbReference type="Gene3D" id="6.10.340.10">
    <property type="match status" value="1"/>
</dbReference>
<comment type="caution">
    <text evidence="8">The sequence shown here is derived from an EMBL/GenBank/DDBJ whole genome shotgun (WGS) entry which is preliminary data.</text>
</comment>
<accession>A0ABS3J301</accession>
<keyword evidence="1" id="KW-0145">Chemotaxis</keyword>
<dbReference type="Proteomes" id="UP000664288">
    <property type="component" value="Unassembled WGS sequence"/>
</dbReference>
<feature type="domain" description="HAMP" evidence="7">
    <location>
        <begin position="318"/>
        <end position="370"/>
    </location>
</feature>
<dbReference type="SMART" id="SM00283">
    <property type="entry name" value="MA"/>
    <property type="match status" value="1"/>
</dbReference>
<keyword evidence="5" id="KW-1133">Transmembrane helix</keyword>
<evidence type="ECO:0000256" key="5">
    <source>
        <dbReference type="SAM" id="Phobius"/>
    </source>
</evidence>
<evidence type="ECO:0000256" key="4">
    <source>
        <dbReference type="SAM" id="Coils"/>
    </source>
</evidence>
<keyword evidence="5" id="KW-0472">Membrane</keyword>
<evidence type="ECO:0000256" key="2">
    <source>
        <dbReference type="ARBA" id="ARBA00029447"/>
    </source>
</evidence>
<evidence type="ECO:0000259" key="7">
    <source>
        <dbReference type="PROSITE" id="PS50885"/>
    </source>
</evidence>
<evidence type="ECO:0000256" key="3">
    <source>
        <dbReference type="PROSITE-ProRule" id="PRU00284"/>
    </source>
</evidence>
<organism evidence="8 9">
    <name type="scientific">Jiella sonneratiae</name>
    <dbReference type="NCBI Taxonomy" id="2816856"/>
    <lineage>
        <taxon>Bacteria</taxon>
        <taxon>Pseudomonadati</taxon>
        <taxon>Pseudomonadota</taxon>
        <taxon>Alphaproteobacteria</taxon>
        <taxon>Hyphomicrobiales</taxon>
        <taxon>Aurantimonadaceae</taxon>
        <taxon>Jiella</taxon>
    </lineage>
</organism>
<reference evidence="8 9" key="1">
    <citation type="submission" date="2021-03" db="EMBL/GenBank/DDBJ databases">
        <title>Whole genome sequence of Jiella sp. MQZ13P-4.</title>
        <authorList>
            <person name="Tuo L."/>
        </authorList>
    </citation>
    <scope>NUCLEOTIDE SEQUENCE [LARGE SCALE GENOMIC DNA]</scope>
    <source>
        <strain evidence="8 9">MQZ13P-4</strain>
    </source>
</reference>
<feature type="coiled-coil region" evidence="4">
    <location>
        <begin position="404"/>
        <end position="438"/>
    </location>
</feature>
<feature type="transmembrane region" description="Helical" evidence="5">
    <location>
        <begin position="183"/>
        <end position="204"/>
    </location>
</feature>
<feature type="coiled-coil region" evidence="4">
    <location>
        <begin position="253"/>
        <end position="287"/>
    </location>
</feature>
<dbReference type="PANTHER" id="PTHR43531">
    <property type="entry name" value="PROTEIN ICFG"/>
    <property type="match status" value="1"/>
</dbReference>
<feature type="domain" description="Methyl-accepting transducer" evidence="6">
    <location>
        <begin position="375"/>
        <end position="604"/>
    </location>
</feature>
<comment type="similarity">
    <text evidence="2">Belongs to the methyl-accepting chemotaxis (MCP) protein family.</text>
</comment>
<dbReference type="RefSeq" id="WP_207350693.1">
    <property type="nucleotide sequence ID" value="NZ_JAFMPY010000009.1"/>
</dbReference>
<dbReference type="InterPro" id="IPR003660">
    <property type="entry name" value="HAMP_dom"/>
</dbReference>
<feature type="transmembrane region" description="Helical" evidence="5">
    <location>
        <begin position="6"/>
        <end position="25"/>
    </location>
</feature>
<evidence type="ECO:0000313" key="9">
    <source>
        <dbReference type="Proteomes" id="UP000664288"/>
    </source>
</evidence>
<gene>
    <name evidence="8" type="ORF">J1C47_10345</name>
</gene>
<evidence type="ECO:0000313" key="8">
    <source>
        <dbReference type="EMBL" id="MBO0904044.1"/>
    </source>
</evidence>
<evidence type="ECO:0008006" key="10">
    <source>
        <dbReference type="Google" id="ProtNLM"/>
    </source>
</evidence>
<dbReference type="Pfam" id="PF18947">
    <property type="entry name" value="HAMP_2"/>
    <property type="match status" value="1"/>
</dbReference>
<feature type="domain" description="HAMP" evidence="7">
    <location>
        <begin position="202"/>
        <end position="255"/>
    </location>
</feature>
<keyword evidence="3" id="KW-0807">Transducer</keyword>
<dbReference type="SUPFAM" id="SSF58104">
    <property type="entry name" value="Methyl-accepting chemotaxis protein (MCP) signaling domain"/>
    <property type="match status" value="1"/>
</dbReference>
<dbReference type="PRINTS" id="PR00260">
    <property type="entry name" value="CHEMTRNSDUCR"/>
</dbReference>
<evidence type="ECO:0000259" key="6">
    <source>
        <dbReference type="PROSITE" id="PS50111"/>
    </source>
</evidence>
<dbReference type="SUPFAM" id="SSF158472">
    <property type="entry name" value="HAMP domain-like"/>
    <property type="match status" value="1"/>
</dbReference>
<dbReference type="InterPro" id="IPR051310">
    <property type="entry name" value="MCP_chemotaxis"/>
</dbReference>
<sequence>MPLRLQIILPLVLAILAGVGVSFLIGRQAEEGQRAVQTVVDRALDARAKSTEVAIEVNAMREDLSRILTMTTFVPEAEVETLFRKHDDAIDRLLGEFSENDLSPRIKQQVSALAASYEIWRDDLKISLGLTPATAIPTAEKLKREQQVVLDGTAAVDTLVGKTAQEMSAEANSALVADIRGELIMLAGGGAIALVLCLLIAGGITRPLLQVTAAMKALADGRTDIDLPRKSITAEINRMVAALEVFRDNAEARTRLEQESGATQRERRRYSDEMAQLIAEMSAMMDRAVQGDFSGRVETRFTMSDLNVLAQNANELVDTVDTNVTSISKVMRGLAEGDLNQRMEGEAAGAFADLQESVNTTFGKLVPLIRSIRAAAETVSRVSSTLEGSAQDLSRRTEFQASSLVDTRRTLAEITQTVKQSEQRAKDAMARVTEARANSDKSSTIVRDAVVAMGRIEQASGEIGAITDMIDEIAFQTNLLALNAGVEAARAGPAGSGFAVVAQEVRALAQRAAEAARGIKALIGKTRNEVQSGVNLVNVAGTSIDTIQAQIAEIDEHIRSISAGAREQSEGVLGINVAVGKIDTLTQENASMVEDTVRSVADMTCQASDLIAMIAQFRADKPVDSAVHGRLRRVA</sequence>
<dbReference type="Pfam" id="PF00672">
    <property type="entry name" value="HAMP"/>
    <property type="match status" value="1"/>
</dbReference>
<dbReference type="Pfam" id="PF00015">
    <property type="entry name" value="MCPsignal"/>
    <property type="match status" value="1"/>
</dbReference>
<protein>
    <recommendedName>
        <fullName evidence="10">HAMP domain-containing protein</fullName>
    </recommendedName>
</protein>
<dbReference type="InterPro" id="IPR004089">
    <property type="entry name" value="MCPsignal_dom"/>
</dbReference>
<name>A0ABS3J301_9HYPH</name>
<keyword evidence="5" id="KW-0812">Transmembrane</keyword>
<dbReference type="PROSITE" id="PS50111">
    <property type="entry name" value="CHEMOTAXIS_TRANSDUC_2"/>
    <property type="match status" value="1"/>
</dbReference>